<dbReference type="RefSeq" id="WP_254084371.1">
    <property type="nucleotide sequence ID" value="NZ_JAHESE010000008.1"/>
</dbReference>
<evidence type="ECO:0000313" key="2">
    <source>
        <dbReference type="Proteomes" id="UP001319080"/>
    </source>
</evidence>
<evidence type="ECO:0008006" key="3">
    <source>
        <dbReference type="Google" id="ProtNLM"/>
    </source>
</evidence>
<sequence>MKTQYLDREHLLSVKNSYFNILALFLGQSKIDSRFLRCLLKWGFQLHLNPEDLTKANIDLTHLQFTDPGDKVAKLEAIYHLVFMIYLDEVVEDVELEVATIYAEQLGFRASVVSDLFKSIATATYDDKNERNVRQEVLDFLKLYEI</sequence>
<gene>
    <name evidence="1" type="ORF">KK062_11120</name>
</gene>
<dbReference type="Proteomes" id="UP001319080">
    <property type="component" value="Unassembled WGS sequence"/>
</dbReference>
<accession>A0AAP2GQ02</accession>
<keyword evidence="2" id="KW-1185">Reference proteome</keyword>
<name>A0AAP2GQ02_9BACT</name>
<dbReference type="AlphaFoldDB" id="A0AAP2GQ02"/>
<evidence type="ECO:0000313" key="1">
    <source>
        <dbReference type="EMBL" id="MBT1708779.1"/>
    </source>
</evidence>
<dbReference type="EMBL" id="JAHESE010000008">
    <property type="protein sequence ID" value="MBT1708779.1"/>
    <property type="molecule type" value="Genomic_DNA"/>
</dbReference>
<proteinExistence type="predicted"/>
<reference evidence="1 2" key="1">
    <citation type="submission" date="2021-05" db="EMBL/GenBank/DDBJ databases">
        <title>A Polyphasic approach of four new species of the genus Ohtaekwangia: Ohtaekwangia histidinii sp. nov., Ohtaekwangia cretensis sp. nov., Ohtaekwangia indiensis sp. nov., Ohtaekwangia reichenbachii sp. nov. from diverse environment.</title>
        <authorList>
            <person name="Octaviana S."/>
        </authorList>
    </citation>
    <scope>NUCLEOTIDE SEQUENCE [LARGE SCALE GENOMIC DNA]</scope>
    <source>
        <strain evidence="1 2">PWU5</strain>
    </source>
</reference>
<comment type="caution">
    <text evidence="1">The sequence shown here is derived from an EMBL/GenBank/DDBJ whole genome shotgun (WGS) entry which is preliminary data.</text>
</comment>
<organism evidence="1 2">
    <name type="scientific">Dawidia cretensis</name>
    <dbReference type="NCBI Taxonomy" id="2782350"/>
    <lineage>
        <taxon>Bacteria</taxon>
        <taxon>Pseudomonadati</taxon>
        <taxon>Bacteroidota</taxon>
        <taxon>Cytophagia</taxon>
        <taxon>Cytophagales</taxon>
        <taxon>Chryseotaleaceae</taxon>
        <taxon>Dawidia</taxon>
    </lineage>
</organism>
<protein>
    <recommendedName>
        <fullName evidence="3">TerB family tellurite resistance protein</fullName>
    </recommendedName>
</protein>